<gene>
    <name evidence="1" type="ORF">VSP0166_LOCUS7276</name>
</gene>
<accession>A0A7S4I245</accession>
<proteinExistence type="predicted"/>
<name>A0A7S4I245_9EUKA</name>
<protein>
    <submittedName>
        <fullName evidence="1">Uncharacterized protein</fullName>
    </submittedName>
</protein>
<evidence type="ECO:0000313" key="1">
    <source>
        <dbReference type="EMBL" id="CAE2216202.1"/>
    </source>
</evidence>
<reference evidence="1" key="1">
    <citation type="submission" date="2021-01" db="EMBL/GenBank/DDBJ databases">
        <authorList>
            <person name="Corre E."/>
            <person name="Pelletier E."/>
            <person name="Niang G."/>
            <person name="Scheremetjew M."/>
            <person name="Finn R."/>
            <person name="Kale V."/>
            <person name="Holt S."/>
            <person name="Cochrane G."/>
            <person name="Meng A."/>
            <person name="Brown T."/>
            <person name="Cohen L."/>
        </authorList>
    </citation>
    <scope>NUCLEOTIDE SEQUENCE</scope>
    <source>
        <strain evidence="1">DIVA3 518/3/11/1/6</strain>
    </source>
</reference>
<dbReference type="EMBL" id="HBKP01010319">
    <property type="protein sequence ID" value="CAE2216202.1"/>
    <property type="molecule type" value="Transcribed_RNA"/>
</dbReference>
<sequence length="128" mass="14796">MSLGVNVCMFSGRPDPWWELSESESDKIMQELQRERPKAEKLSARNFLGYRGVEVFDRQDPCRFDRAVVYDGVIEYCKGDETSLFIDEGSSLEEYLLNSAPSPAEFSEELKHMALQDVQKNVHKRNNE</sequence>
<organism evidence="1">
    <name type="scientific">Vannella robusta</name>
    <dbReference type="NCBI Taxonomy" id="1487602"/>
    <lineage>
        <taxon>Eukaryota</taxon>
        <taxon>Amoebozoa</taxon>
        <taxon>Discosea</taxon>
        <taxon>Flabellinia</taxon>
        <taxon>Vannellidae</taxon>
        <taxon>Vannella</taxon>
    </lineage>
</organism>
<dbReference type="AlphaFoldDB" id="A0A7S4I245"/>